<accession>A0A556C4I0</accession>
<feature type="compositionally biased region" description="Basic and acidic residues" evidence="1">
    <location>
        <begin position="165"/>
        <end position="174"/>
    </location>
</feature>
<proteinExistence type="predicted"/>
<dbReference type="InterPro" id="IPR012349">
    <property type="entry name" value="Split_barrel_FMN-bd"/>
</dbReference>
<protein>
    <submittedName>
        <fullName evidence="3">Pyridoxamine 5'-phosphate oxidase family protein</fullName>
    </submittedName>
</protein>
<organism evidence="3 4">
    <name type="scientific">Brevibacterium aurantiacum</name>
    <dbReference type="NCBI Taxonomy" id="273384"/>
    <lineage>
        <taxon>Bacteria</taxon>
        <taxon>Bacillati</taxon>
        <taxon>Actinomycetota</taxon>
        <taxon>Actinomycetes</taxon>
        <taxon>Micrococcales</taxon>
        <taxon>Brevibacteriaceae</taxon>
        <taxon>Brevibacterium</taxon>
    </lineage>
</organism>
<sequence length="184" mass="20330">MTDPEAITDPGVKADPAELEKLRDMIAEAEFAMLTTISHDNKLVSRPMAVQETEFDGDLWFVFSQSSSQADQLREESEANASFQTKGTWVSVAGTGRIVQDREKLLQLWRPALSAWFPDGVDTPGVALLKIEAESAQYWNSDGGAVRYAFEMAKARVKGQQPDYGESKKLDISMHSRSLTATSP</sequence>
<evidence type="ECO:0000313" key="4">
    <source>
        <dbReference type="Proteomes" id="UP000316406"/>
    </source>
</evidence>
<dbReference type="PANTHER" id="PTHR34818">
    <property type="entry name" value="PROTEIN BLI-3"/>
    <property type="match status" value="1"/>
</dbReference>
<dbReference type="PANTHER" id="PTHR34818:SF1">
    <property type="entry name" value="PROTEIN BLI-3"/>
    <property type="match status" value="1"/>
</dbReference>
<feature type="region of interest" description="Disordered" evidence="1">
    <location>
        <begin position="160"/>
        <end position="184"/>
    </location>
</feature>
<dbReference type="Gene3D" id="2.30.110.10">
    <property type="entry name" value="Electron Transport, Fmn-binding Protein, Chain A"/>
    <property type="match status" value="1"/>
</dbReference>
<dbReference type="RefSeq" id="WP_143924578.1">
    <property type="nucleotide sequence ID" value="NZ_VLTK01000024.1"/>
</dbReference>
<comment type="caution">
    <text evidence="3">The sequence shown here is derived from an EMBL/GenBank/DDBJ whole genome shotgun (WGS) entry which is preliminary data.</text>
</comment>
<evidence type="ECO:0000256" key="1">
    <source>
        <dbReference type="SAM" id="MobiDB-lite"/>
    </source>
</evidence>
<reference evidence="3 4" key="1">
    <citation type="submission" date="2019-07" db="EMBL/GenBank/DDBJ databases">
        <title>Draft genome sequence of Brevibacterium aurantiacum XU54 isolated from Xinjiang China.</title>
        <authorList>
            <person name="Xu X."/>
        </authorList>
    </citation>
    <scope>NUCLEOTIDE SEQUENCE [LARGE SCALE GENOMIC DNA]</scope>
    <source>
        <strain evidence="3 4">XU54</strain>
    </source>
</reference>
<dbReference type="InterPro" id="IPR052917">
    <property type="entry name" value="Stress-Dev_Protein"/>
</dbReference>
<name>A0A556C4I0_BREAU</name>
<dbReference type="Proteomes" id="UP000316406">
    <property type="component" value="Unassembled WGS sequence"/>
</dbReference>
<dbReference type="EMBL" id="VLTK01000024">
    <property type="protein sequence ID" value="TSI11908.1"/>
    <property type="molecule type" value="Genomic_DNA"/>
</dbReference>
<feature type="domain" description="General stress protein FMN-binding split barrel" evidence="2">
    <location>
        <begin position="18"/>
        <end position="163"/>
    </location>
</feature>
<dbReference type="Pfam" id="PF16242">
    <property type="entry name" value="Pyrid_ox_like"/>
    <property type="match status" value="1"/>
</dbReference>
<evidence type="ECO:0000259" key="2">
    <source>
        <dbReference type="Pfam" id="PF16242"/>
    </source>
</evidence>
<keyword evidence="4" id="KW-1185">Reference proteome</keyword>
<dbReference type="SUPFAM" id="SSF50475">
    <property type="entry name" value="FMN-binding split barrel"/>
    <property type="match status" value="1"/>
</dbReference>
<dbReference type="AlphaFoldDB" id="A0A556C4I0"/>
<feature type="compositionally biased region" description="Polar residues" evidence="1">
    <location>
        <begin position="175"/>
        <end position="184"/>
    </location>
</feature>
<dbReference type="InterPro" id="IPR038725">
    <property type="entry name" value="YdaG_split_barrel_FMN-bd"/>
</dbReference>
<dbReference type="OrthoDB" id="1432662at2"/>
<evidence type="ECO:0000313" key="3">
    <source>
        <dbReference type="EMBL" id="TSI11908.1"/>
    </source>
</evidence>
<gene>
    <name evidence="3" type="ORF">FO013_21355</name>
</gene>